<feature type="domain" description="Ketosynthase family 3 (KS3)" evidence="7">
    <location>
        <begin position="16"/>
        <end position="445"/>
    </location>
</feature>
<dbReference type="InterPro" id="IPR020841">
    <property type="entry name" value="PKS_Beta-ketoAc_synthase_dom"/>
</dbReference>
<organism evidence="8 9">
    <name type="scientific">Nocardia bovistercoris</name>
    <dbReference type="NCBI Taxonomy" id="2785916"/>
    <lineage>
        <taxon>Bacteria</taxon>
        <taxon>Bacillati</taxon>
        <taxon>Actinomycetota</taxon>
        <taxon>Actinomycetes</taxon>
        <taxon>Mycobacteriales</taxon>
        <taxon>Nocardiaceae</taxon>
        <taxon>Nocardia</taxon>
    </lineage>
</organism>
<keyword evidence="4" id="KW-0444">Lipid biosynthesis</keyword>
<evidence type="ECO:0000256" key="3">
    <source>
        <dbReference type="ARBA" id="ARBA00022679"/>
    </source>
</evidence>
<keyword evidence="4" id="KW-0275">Fatty acid biosynthesis</keyword>
<dbReference type="SUPFAM" id="SSF53901">
    <property type="entry name" value="Thiolase-like"/>
    <property type="match status" value="2"/>
</dbReference>
<dbReference type="GO" id="GO:0005829">
    <property type="term" value="C:cytosol"/>
    <property type="evidence" value="ECO:0007669"/>
    <property type="project" value="TreeGrafter"/>
</dbReference>
<comment type="pathway">
    <text evidence="1">Lipid metabolism; mycolic acid biosynthesis.</text>
</comment>
<feature type="compositionally biased region" description="Gly residues" evidence="6">
    <location>
        <begin position="233"/>
        <end position="254"/>
    </location>
</feature>
<evidence type="ECO:0000256" key="2">
    <source>
        <dbReference type="ARBA" id="ARBA00008467"/>
    </source>
</evidence>
<gene>
    <name evidence="8" type="ORF">IT779_31770</name>
</gene>
<name>A0A931IJR8_9NOCA</name>
<keyword evidence="3 5" id="KW-0808">Transferase</keyword>
<comment type="similarity">
    <text evidence="2 5">Belongs to the thiolase-like superfamily. Beta-ketoacyl-ACP synthases family.</text>
</comment>
<comment type="caution">
    <text evidence="8">The sequence shown here is derived from an EMBL/GenBank/DDBJ whole genome shotgun (WGS) entry which is preliminary data.</text>
</comment>
<evidence type="ECO:0000313" key="9">
    <source>
        <dbReference type="Proteomes" id="UP000655751"/>
    </source>
</evidence>
<dbReference type="Pfam" id="PF02801">
    <property type="entry name" value="Ketoacyl-synt_C"/>
    <property type="match status" value="1"/>
</dbReference>
<keyword evidence="9" id="KW-1185">Reference proteome</keyword>
<dbReference type="EMBL" id="JADMLG010000018">
    <property type="protein sequence ID" value="MBH0780858.1"/>
    <property type="molecule type" value="Genomic_DNA"/>
</dbReference>
<dbReference type="PANTHER" id="PTHR11712">
    <property type="entry name" value="POLYKETIDE SYNTHASE-RELATED"/>
    <property type="match status" value="1"/>
</dbReference>
<dbReference type="RefSeq" id="WP_198429161.1">
    <property type="nucleotide sequence ID" value="NZ_JADMLG010000018.1"/>
</dbReference>
<keyword evidence="4" id="KW-0443">Lipid metabolism</keyword>
<evidence type="ECO:0000256" key="6">
    <source>
        <dbReference type="SAM" id="MobiDB-lite"/>
    </source>
</evidence>
<evidence type="ECO:0000256" key="1">
    <source>
        <dbReference type="ARBA" id="ARBA00004796"/>
    </source>
</evidence>
<dbReference type="Gene3D" id="3.40.47.10">
    <property type="match status" value="2"/>
</dbReference>
<accession>A0A931IJR8</accession>
<dbReference type="InterPro" id="IPR014031">
    <property type="entry name" value="Ketoacyl_synth_C"/>
</dbReference>
<keyword evidence="4" id="KW-0276">Fatty acid metabolism</keyword>
<reference evidence="8" key="1">
    <citation type="submission" date="2020-11" db="EMBL/GenBank/DDBJ databases">
        <title>Nocardia NEAU-351.nov., a novel actinomycete isolated from the cow dung.</title>
        <authorList>
            <person name="Zhang X."/>
        </authorList>
    </citation>
    <scope>NUCLEOTIDE SEQUENCE</scope>
    <source>
        <strain evidence="8">NEAU-351</strain>
    </source>
</reference>
<feature type="region of interest" description="Disordered" evidence="6">
    <location>
        <begin position="225"/>
        <end position="282"/>
    </location>
</feature>
<dbReference type="InterPro" id="IPR016039">
    <property type="entry name" value="Thiolase-like"/>
</dbReference>
<dbReference type="GO" id="GO:0006633">
    <property type="term" value="P:fatty acid biosynthetic process"/>
    <property type="evidence" value="ECO:0007669"/>
    <property type="project" value="UniProtKB-KW"/>
</dbReference>
<evidence type="ECO:0000256" key="5">
    <source>
        <dbReference type="RuleBase" id="RU003694"/>
    </source>
</evidence>
<dbReference type="PROSITE" id="PS52004">
    <property type="entry name" value="KS3_2"/>
    <property type="match status" value="1"/>
</dbReference>
<dbReference type="GO" id="GO:0004315">
    <property type="term" value="F:3-oxoacyl-[acyl-carrier-protein] synthase activity"/>
    <property type="evidence" value="ECO:0007669"/>
    <property type="project" value="TreeGrafter"/>
</dbReference>
<evidence type="ECO:0000256" key="4">
    <source>
        <dbReference type="ARBA" id="ARBA00023160"/>
    </source>
</evidence>
<evidence type="ECO:0000313" key="8">
    <source>
        <dbReference type="EMBL" id="MBH0780858.1"/>
    </source>
</evidence>
<dbReference type="AlphaFoldDB" id="A0A931IJR8"/>
<protein>
    <recommendedName>
        <fullName evidence="7">Ketosynthase family 3 (KS3) domain-containing protein</fullName>
    </recommendedName>
</protein>
<dbReference type="Pfam" id="PF00109">
    <property type="entry name" value="ketoacyl-synt"/>
    <property type="match status" value="1"/>
</dbReference>
<proteinExistence type="inferred from homology"/>
<dbReference type="PANTHER" id="PTHR11712:SF336">
    <property type="entry name" value="3-OXOACYL-[ACYL-CARRIER-PROTEIN] SYNTHASE, MITOCHONDRIAL"/>
    <property type="match status" value="1"/>
</dbReference>
<evidence type="ECO:0000259" key="7">
    <source>
        <dbReference type="PROSITE" id="PS52004"/>
    </source>
</evidence>
<dbReference type="SMART" id="SM00825">
    <property type="entry name" value="PKS_KS"/>
    <property type="match status" value="1"/>
</dbReference>
<dbReference type="Proteomes" id="UP000655751">
    <property type="component" value="Unassembled WGS sequence"/>
</dbReference>
<dbReference type="InterPro" id="IPR000794">
    <property type="entry name" value="Beta-ketoacyl_synthase"/>
</dbReference>
<sequence length="447" mass="43973">MSVGTRPDRSQTSITADTVAITALGVCGPSGVGVRALWTALADGVSHLPPITEFDVSAATVRRAGRVPGVSPEARDGTGDGPGWRALDLAEIAVREAISGLDADALERTALVLGTTDPGAVPPRHGQMAGDLAAACARRVGLGGEAITVASASAAGAAAIGIARDLIATGAAPSVIAGGADAVTDMAFLGLNALRTLGPEGCRPFSSRRRGIGLSEGAAVLRLERHAGRSPEAGGGESPEVNGGGLPEAAGGGLPQVNGDGRPRVIGGESPVSAAGGPPVSTGGESQAVVLAGCGLTNATTHLAAPGADGIELAVRLALADAGLGPEDVDFVNAHGPGTRRGDDAEIAALRAVFGARLSSVPVNSLKGVLWHLQGGAGAVEALACALSLIHGAVTPTWGSDPVDPAYADLDLVGGTVPRPVPGLRTALTISCGLGGMNTALVLRRPS</sequence>
<dbReference type="InterPro" id="IPR014030">
    <property type="entry name" value="Ketoacyl_synth_N"/>
</dbReference>